<dbReference type="SUPFAM" id="SSF54236">
    <property type="entry name" value="Ubiquitin-like"/>
    <property type="match status" value="1"/>
</dbReference>
<name>X6PGI3_RETFI</name>
<dbReference type="InterPro" id="IPR039308">
    <property type="entry name" value="GAS8"/>
</dbReference>
<dbReference type="InterPro" id="IPR029071">
    <property type="entry name" value="Ubiquitin-like_domsf"/>
</dbReference>
<dbReference type="PANTHER" id="PTHR31543">
    <property type="entry name" value="DYNEIN REGULATORY COMPLEX SUBUNIT 4"/>
    <property type="match status" value="1"/>
</dbReference>
<protein>
    <recommendedName>
        <fullName evidence="2">Ubiquitin-like domain-containing protein</fullName>
    </recommendedName>
</protein>
<dbReference type="PANTHER" id="PTHR31543:SF0">
    <property type="entry name" value="DYNEIN REGULATORY COMPLEX SUBUNIT 4"/>
    <property type="match status" value="1"/>
</dbReference>
<accession>X6PGI3</accession>
<dbReference type="CDD" id="cd17039">
    <property type="entry name" value="Ubl_ubiquitin_like"/>
    <property type="match status" value="1"/>
</dbReference>
<dbReference type="Gene3D" id="3.10.20.90">
    <property type="entry name" value="Phosphatidylinositol 3-kinase Catalytic Subunit, Chain A, domain 1"/>
    <property type="match status" value="1"/>
</dbReference>
<gene>
    <name evidence="3" type="ORF">RFI_00265</name>
</gene>
<keyword evidence="1" id="KW-0175">Coiled coil</keyword>
<evidence type="ECO:0000256" key="1">
    <source>
        <dbReference type="SAM" id="Coils"/>
    </source>
</evidence>
<keyword evidence="4" id="KW-1185">Reference proteome</keyword>
<dbReference type="Proteomes" id="UP000023152">
    <property type="component" value="Unassembled WGS sequence"/>
</dbReference>
<evidence type="ECO:0000259" key="2">
    <source>
        <dbReference type="PROSITE" id="PS50053"/>
    </source>
</evidence>
<dbReference type="GO" id="GO:0031267">
    <property type="term" value="F:small GTPase binding"/>
    <property type="evidence" value="ECO:0007669"/>
    <property type="project" value="InterPro"/>
</dbReference>
<dbReference type="GO" id="GO:0005794">
    <property type="term" value="C:Golgi apparatus"/>
    <property type="evidence" value="ECO:0007669"/>
    <property type="project" value="TreeGrafter"/>
</dbReference>
<dbReference type="EMBL" id="ASPP01000281">
    <property type="protein sequence ID" value="ETO36797.1"/>
    <property type="molecule type" value="Genomic_DNA"/>
</dbReference>
<dbReference type="GO" id="GO:0005874">
    <property type="term" value="C:microtubule"/>
    <property type="evidence" value="ECO:0007669"/>
    <property type="project" value="TreeGrafter"/>
</dbReference>
<feature type="coiled-coil region" evidence="1">
    <location>
        <begin position="205"/>
        <end position="232"/>
    </location>
</feature>
<evidence type="ECO:0000313" key="4">
    <source>
        <dbReference type="Proteomes" id="UP000023152"/>
    </source>
</evidence>
<dbReference type="GO" id="GO:0048870">
    <property type="term" value="P:cell motility"/>
    <property type="evidence" value="ECO:0007669"/>
    <property type="project" value="InterPro"/>
</dbReference>
<dbReference type="OrthoDB" id="767661at2759"/>
<comment type="caution">
    <text evidence="3">The sequence shown here is derived from an EMBL/GenBank/DDBJ whole genome shotgun (WGS) entry which is preliminary data.</text>
</comment>
<organism evidence="3 4">
    <name type="scientific">Reticulomyxa filosa</name>
    <dbReference type="NCBI Taxonomy" id="46433"/>
    <lineage>
        <taxon>Eukaryota</taxon>
        <taxon>Sar</taxon>
        <taxon>Rhizaria</taxon>
        <taxon>Retaria</taxon>
        <taxon>Foraminifera</taxon>
        <taxon>Monothalamids</taxon>
        <taxon>Reticulomyxidae</taxon>
        <taxon>Reticulomyxa</taxon>
    </lineage>
</organism>
<evidence type="ECO:0000313" key="3">
    <source>
        <dbReference type="EMBL" id="ETO36797.1"/>
    </source>
</evidence>
<dbReference type="InterPro" id="IPR000626">
    <property type="entry name" value="Ubiquitin-like_dom"/>
</dbReference>
<sequence length="320" mass="37434">MGVKKLSLCTSTKINDEQQMRTFHNIDLAFKLAIIFQDKIKWSIIIKNFKCQYIFLKSVNFQKKEKRTYLCSVQMDDEIQVLKNMIYDVEGVAPHLQTIQYGGKHLSSKHQFRDYFGNSYASPGGLQMVLLSLHLPLKGGSKPNKKTTTKKNKTTSEEELPMDTFDTMNAEELKQTQSLLQTALSKGQEKRAFFQLERDQIHKMYTIAHEKCKESENQIKNMEADMEYMRSNHRNNIRVTSFVNPTNKSRDIAFCMYVEKVKHLEYDHQNTLNAVTLEMSTLQDEECKQQKQKQEKLVWQKVVLQQGIELISYFALLMFI</sequence>
<dbReference type="PROSITE" id="PS50053">
    <property type="entry name" value="UBIQUITIN_2"/>
    <property type="match status" value="1"/>
</dbReference>
<proteinExistence type="predicted"/>
<reference evidence="3 4" key="1">
    <citation type="journal article" date="2013" name="Curr. Biol.">
        <title>The Genome of the Foraminiferan Reticulomyxa filosa.</title>
        <authorList>
            <person name="Glockner G."/>
            <person name="Hulsmann N."/>
            <person name="Schleicher M."/>
            <person name="Noegel A.A."/>
            <person name="Eichinger L."/>
            <person name="Gallinger C."/>
            <person name="Pawlowski J."/>
            <person name="Sierra R."/>
            <person name="Euteneuer U."/>
            <person name="Pillet L."/>
            <person name="Moustafa A."/>
            <person name="Platzer M."/>
            <person name="Groth M."/>
            <person name="Szafranski K."/>
            <person name="Schliwa M."/>
        </authorList>
    </citation>
    <scope>NUCLEOTIDE SEQUENCE [LARGE SCALE GENOMIC DNA]</scope>
</reference>
<dbReference type="GO" id="GO:0008017">
    <property type="term" value="F:microtubule binding"/>
    <property type="evidence" value="ECO:0007669"/>
    <property type="project" value="InterPro"/>
</dbReference>
<feature type="domain" description="Ubiquitin-like" evidence="2">
    <location>
        <begin position="52"/>
        <end position="115"/>
    </location>
</feature>
<dbReference type="AlphaFoldDB" id="X6PGI3"/>
<dbReference type="Pfam" id="PF00240">
    <property type="entry name" value="ubiquitin"/>
    <property type="match status" value="1"/>
</dbReference>